<comment type="subcellular location">
    <subcellularLocation>
        <location evidence="5">Mitochondrion</location>
    </subcellularLocation>
</comment>
<dbReference type="Gene3D" id="3.90.1300.10">
    <property type="entry name" value="Amidase signature (AS) domain"/>
    <property type="match status" value="2"/>
</dbReference>
<dbReference type="GO" id="GO:0005739">
    <property type="term" value="C:mitochondrion"/>
    <property type="evidence" value="ECO:0007669"/>
    <property type="project" value="UniProtKB-SubCell"/>
</dbReference>
<dbReference type="PANTHER" id="PTHR11895:SF7">
    <property type="entry name" value="GLUTAMYL-TRNA(GLN) AMIDOTRANSFERASE SUBUNIT A, MITOCHONDRIAL"/>
    <property type="match status" value="1"/>
</dbReference>
<keyword evidence="3 5" id="KW-0067">ATP-binding</keyword>
<feature type="active site" description="Charge relay system" evidence="5">
    <location>
        <position position="70"/>
    </location>
</feature>
<dbReference type="HAMAP" id="MF_00120">
    <property type="entry name" value="GatA"/>
    <property type="match status" value="1"/>
</dbReference>
<evidence type="ECO:0000256" key="3">
    <source>
        <dbReference type="ARBA" id="ARBA00022840"/>
    </source>
</evidence>
<dbReference type="SUPFAM" id="SSF75304">
    <property type="entry name" value="Amidase signature (AS) enzymes"/>
    <property type="match status" value="2"/>
</dbReference>
<proteinExistence type="inferred from homology"/>
<dbReference type="Pfam" id="PF01425">
    <property type="entry name" value="Amidase"/>
    <property type="match status" value="2"/>
</dbReference>
<dbReference type="InterPro" id="IPR000120">
    <property type="entry name" value="Amidase"/>
</dbReference>
<feature type="domain" description="Galaxin-like repeats" evidence="7">
    <location>
        <begin position="386"/>
        <end position="516"/>
    </location>
</feature>
<keyword evidence="2 5" id="KW-0547">Nucleotide-binding</keyword>
<name>A0A8T2MV41_9TELE</name>
<evidence type="ECO:0000256" key="1">
    <source>
        <dbReference type="ARBA" id="ARBA00022598"/>
    </source>
</evidence>
<dbReference type="GO" id="GO:0032543">
    <property type="term" value="P:mitochondrial translation"/>
    <property type="evidence" value="ECO:0007669"/>
    <property type="project" value="UniProtKB-UniRule"/>
</dbReference>
<comment type="subunit">
    <text evidence="5">Subunit of the heterotrimeric GatCAB amidotransferase (AdT) complex, composed of A (QRSL1), B (GATB) and C (GATC) subunits.</text>
</comment>
<comment type="catalytic activity">
    <reaction evidence="5">
        <text>L-glutamyl-tRNA(Gln) + L-glutamine + ATP + H2O = L-glutaminyl-tRNA(Gln) + L-glutamate + ADP + phosphate + H(+)</text>
        <dbReference type="Rhea" id="RHEA:17521"/>
        <dbReference type="Rhea" id="RHEA-COMP:9681"/>
        <dbReference type="Rhea" id="RHEA-COMP:9684"/>
        <dbReference type="ChEBI" id="CHEBI:15377"/>
        <dbReference type="ChEBI" id="CHEBI:15378"/>
        <dbReference type="ChEBI" id="CHEBI:29985"/>
        <dbReference type="ChEBI" id="CHEBI:30616"/>
        <dbReference type="ChEBI" id="CHEBI:43474"/>
        <dbReference type="ChEBI" id="CHEBI:58359"/>
        <dbReference type="ChEBI" id="CHEBI:78520"/>
        <dbReference type="ChEBI" id="CHEBI:78521"/>
        <dbReference type="ChEBI" id="CHEBI:456216"/>
        <dbReference type="EC" id="6.3.5.7"/>
    </reaction>
</comment>
<dbReference type="OrthoDB" id="421993at2759"/>
<dbReference type="Pfam" id="PF24748">
    <property type="entry name" value="Galaxin_repeat"/>
    <property type="match status" value="1"/>
</dbReference>
<dbReference type="GO" id="GO:0070681">
    <property type="term" value="P:glutaminyl-tRNAGln biosynthesis via transamidation"/>
    <property type="evidence" value="ECO:0007669"/>
    <property type="project" value="UniProtKB-UniRule"/>
</dbReference>
<dbReference type="Proteomes" id="UP000824540">
    <property type="component" value="Unassembled WGS sequence"/>
</dbReference>
<dbReference type="EMBL" id="JAFBMS010000392">
    <property type="protein sequence ID" value="KAG9331060.1"/>
    <property type="molecule type" value="Genomic_DNA"/>
</dbReference>
<evidence type="ECO:0000256" key="5">
    <source>
        <dbReference type="HAMAP-Rule" id="MF_03150"/>
    </source>
</evidence>
<dbReference type="GO" id="GO:0050567">
    <property type="term" value="F:glutaminyl-tRNA synthase (glutamine-hydrolyzing) activity"/>
    <property type="evidence" value="ECO:0007669"/>
    <property type="project" value="UniProtKB-UniRule"/>
</dbReference>
<organism evidence="8 9">
    <name type="scientific">Albula glossodonta</name>
    <name type="common">roundjaw bonefish</name>
    <dbReference type="NCBI Taxonomy" id="121402"/>
    <lineage>
        <taxon>Eukaryota</taxon>
        <taxon>Metazoa</taxon>
        <taxon>Chordata</taxon>
        <taxon>Craniata</taxon>
        <taxon>Vertebrata</taxon>
        <taxon>Euteleostomi</taxon>
        <taxon>Actinopterygii</taxon>
        <taxon>Neopterygii</taxon>
        <taxon>Teleostei</taxon>
        <taxon>Albuliformes</taxon>
        <taxon>Albulidae</taxon>
        <taxon>Albula</taxon>
    </lineage>
</organism>
<feature type="domain" description="Amidase" evidence="6">
    <location>
        <begin position="16"/>
        <end position="375"/>
    </location>
</feature>
<keyword evidence="4 5" id="KW-0648">Protein biosynthesis</keyword>
<dbReference type="PANTHER" id="PTHR11895">
    <property type="entry name" value="TRANSAMIDASE"/>
    <property type="match status" value="1"/>
</dbReference>
<dbReference type="GO" id="GO:0005524">
    <property type="term" value="F:ATP binding"/>
    <property type="evidence" value="ECO:0007669"/>
    <property type="project" value="UniProtKB-KW"/>
</dbReference>
<sequence>MQVSQAFREGRISPTELCRKCLNRIKKSRHLNAYITVTEELAMKQAQEAEGRFQSGAPRGPLDGIPFAMKDNFCTENIETTCASKMLKGYRPPFNATVVQKLLDQGAILLGKTNMDEFAMGSGSTDGAFGPVRNPWSYSTSYRDQCGQEADSDWAISGGSSGGSAVAVASLSSFLALGSDTGGSTRNPAAHCGLVGLKPTYGLLSRHGLIPLVNSLDVPGIMTRSAQEAATVLGVLQGQDVKDSTTVCHPVDQSDLPDNIDITKLHIGIPKEYHAPGLMPETVALWGRVTDLLERAGARVELVSLPHTQYSIVCYRVLCAAEVASNMARFDGLEYGHRSGIASSTEALYASTRHEGFNDVVRGRILSGNYFLLKRGLRGRDVAESTCCRGLRGRDVAESTCCRGVRGRDVAESTCCRGVRGRDVAESTCCRGLRGRDVAESTCCRGLGGRDVAESTCCRGVRGRDVAESTCCRGLRGRDVAESTCCRGVGGRDVAESTCCRGVGGRDVAESTCCRGVRNYQRYFVKAQQVRRLIAEDFTQVFRSGVDILLTPTTLTDAPSYTHFIQENNQTRSFQEDVFTQPANLAGIPAVTVPTALSQRGLPISLQLIGAALQDRKLLTVAKWLEKQLAFPRIQLPWDTAEEEGVGAGRLAGRERSSAV</sequence>
<evidence type="ECO:0000256" key="4">
    <source>
        <dbReference type="ARBA" id="ARBA00022917"/>
    </source>
</evidence>
<comment type="similarity">
    <text evidence="5">Belongs to the amidase family. GatA subfamily.</text>
</comment>
<protein>
    <recommendedName>
        <fullName evidence="5">Glutamyl-tRNA(Gln) amidotransferase subunit A, mitochondrial</fullName>
        <shortName evidence="5">Glu-AdT subunit A</shortName>
        <ecNumber evidence="5">6.3.5.7</ecNumber>
    </recommendedName>
    <alternativeName>
        <fullName evidence="5">Glutaminyl-tRNA synthase-like protein 1</fullName>
    </alternativeName>
</protein>
<gene>
    <name evidence="5" type="primary">QRSL1</name>
    <name evidence="8" type="ORF">JZ751_020411</name>
</gene>
<dbReference type="InterPro" id="IPR056601">
    <property type="entry name" value="Galaxin_dom"/>
</dbReference>
<reference evidence="8" key="1">
    <citation type="thesis" date="2021" institute="BYU ScholarsArchive" country="Provo, UT, USA">
        <title>Applications of and Algorithms for Genome Assembly and Genomic Analyses with an Emphasis on Marine Teleosts.</title>
        <authorList>
            <person name="Pickett B.D."/>
        </authorList>
    </citation>
    <scope>NUCLEOTIDE SEQUENCE</scope>
    <source>
        <strain evidence="8">HI-2016</strain>
    </source>
</reference>
<dbReference type="InterPro" id="IPR036928">
    <property type="entry name" value="AS_sf"/>
</dbReference>
<evidence type="ECO:0000313" key="8">
    <source>
        <dbReference type="EMBL" id="KAG9331060.1"/>
    </source>
</evidence>
<feature type="active site" description="Charge relay system" evidence="5">
    <location>
        <position position="160"/>
    </location>
</feature>
<keyword evidence="5" id="KW-0496">Mitochondrion</keyword>
<feature type="domain" description="Amidase" evidence="6">
    <location>
        <begin position="518"/>
        <end position="619"/>
    </location>
</feature>
<keyword evidence="1 5" id="KW-0436">Ligase</keyword>
<dbReference type="InterPro" id="IPR023631">
    <property type="entry name" value="Amidase_dom"/>
</dbReference>
<comment type="caution">
    <text evidence="8">The sequence shown here is derived from an EMBL/GenBank/DDBJ whole genome shotgun (WGS) entry which is preliminary data.</text>
</comment>
<evidence type="ECO:0000259" key="7">
    <source>
        <dbReference type="Pfam" id="PF24748"/>
    </source>
</evidence>
<accession>A0A8T2MV41</accession>
<dbReference type="AlphaFoldDB" id="A0A8T2MV41"/>
<evidence type="ECO:0000313" key="9">
    <source>
        <dbReference type="Proteomes" id="UP000824540"/>
    </source>
</evidence>
<feature type="active site" description="Acyl-ester intermediate" evidence="5">
    <location>
        <position position="184"/>
    </location>
</feature>
<evidence type="ECO:0000256" key="2">
    <source>
        <dbReference type="ARBA" id="ARBA00022741"/>
    </source>
</evidence>
<dbReference type="InterPro" id="IPR004412">
    <property type="entry name" value="GatA"/>
</dbReference>
<dbReference type="EC" id="6.3.5.7" evidence="5"/>
<keyword evidence="9" id="KW-1185">Reference proteome</keyword>
<comment type="function">
    <text evidence="5">Allows the formation of correctly charged Gln-tRNA(Gln) through the transamidation of misacylated Glu-tRNA(Gln) in the mitochondria. The reaction takes place in the presence of glutamine and ATP through an activated gamma-phospho-Glu-tRNA(Gln).</text>
</comment>
<dbReference type="GO" id="GO:0030956">
    <property type="term" value="C:glutamyl-tRNA(Gln) amidotransferase complex"/>
    <property type="evidence" value="ECO:0007669"/>
    <property type="project" value="UniProtKB-UniRule"/>
</dbReference>
<evidence type="ECO:0000259" key="6">
    <source>
        <dbReference type="Pfam" id="PF01425"/>
    </source>
</evidence>